<comment type="caution">
    <text evidence="1">The sequence shown here is derived from an EMBL/GenBank/DDBJ whole genome shotgun (WGS) entry which is preliminary data.</text>
</comment>
<proteinExistence type="predicted"/>
<accession>A0ACC0JGF4</accession>
<gene>
    <name evidence="1" type="ORF">MSG28_014275</name>
</gene>
<name>A0ACC0JGF4_CHOFU</name>
<dbReference type="EMBL" id="CM046125">
    <property type="protein sequence ID" value="KAI8423246.1"/>
    <property type="molecule type" value="Genomic_DNA"/>
</dbReference>
<organism evidence="1 2">
    <name type="scientific">Choristoneura fumiferana</name>
    <name type="common">Spruce budworm moth</name>
    <name type="synonym">Archips fumiferana</name>
    <dbReference type="NCBI Taxonomy" id="7141"/>
    <lineage>
        <taxon>Eukaryota</taxon>
        <taxon>Metazoa</taxon>
        <taxon>Ecdysozoa</taxon>
        <taxon>Arthropoda</taxon>
        <taxon>Hexapoda</taxon>
        <taxon>Insecta</taxon>
        <taxon>Pterygota</taxon>
        <taxon>Neoptera</taxon>
        <taxon>Endopterygota</taxon>
        <taxon>Lepidoptera</taxon>
        <taxon>Glossata</taxon>
        <taxon>Ditrysia</taxon>
        <taxon>Tortricoidea</taxon>
        <taxon>Tortricidae</taxon>
        <taxon>Tortricinae</taxon>
        <taxon>Choristoneura</taxon>
    </lineage>
</organism>
<evidence type="ECO:0000313" key="2">
    <source>
        <dbReference type="Proteomes" id="UP001064048"/>
    </source>
</evidence>
<dbReference type="Proteomes" id="UP001064048">
    <property type="component" value="Chromosome 25"/>
</dbReference>
<evidence type="ECO:0000313" key="1">
    <source>
        <dbReference type="EMBL" id="KAI8423246.1"/>
    </source>
</evidence>
<protein>
    <submittedName>
        <fullName evidence="1">Uncharacterized protein</fullName>
    </submittedName>
</protein>
<sequence>MIIDHESATVDELRKNRGSWRGATRRGGRGSRGLGWRAPGRRHDGRGTSGAEAAPAAAGVGGGLGRSRAVMCGMCRSLLLTAVFQCAARNVKCFQKSKKCHDSRARTLPELQPGDEVIALDGGGRGARRRSARVLAAADQPRSYFVADAEGKRYRRNRRHLIKIEPEDASPSSSHLEIMIKDDANTSSDSVYDDVAETLNDGALTDESPFPDNQSVVPEPAAPCAADHSRPQRAAAIEARRKLRQMQLSKYHRVV</sequence>
<reference evidence="1 2" key="1">
    <citation type="journal article" date="2022" name="Genome Biol. Evol.">
        <title>The Spruce Budworm Genome: Reconstructing the Evolutionary History of Antifreeze Proteins.</title>
        <authorList>
            <person name="Beliveau C."/>
            <person name="Gagne P."/>
            <person name="Picq S."/>
            <person name="Vernygora O."/>
            <person name="Keeling C.I."/>
            <person name="Pinkney K."/>
            <person name="Doucet D."/>
            <person name="Wen F."/>
            <person name="Johnston J.S."/>
            <person name="Maaroufi H."/>
            <person name="Boyle B."/>
            <person name="Laroche J."/>
            <person name="Dewar K."/>
            <person name="Juretic N."/>
            <person name="Blackburn G."/>
            <person name="Nisole A."/>
            <person name="Brunet B."/>
            <person name="Brandao M."/>
            <person name="Lumley L."/>
            <person name="Duan J."/>
            <person name="Quan G."/>
            <person name="Lucarotti C.J."/>
            <person name="Roe A.D."/>
            <person name="Sperling F.A.H."/>
            <person name="Levesque R.C."/>
            <person name="Cusson M."/>
        </authorList>
    </citation>
    <scope>NUCLEOTIDE SEQUENCE [LARGE SCALE GENOMIC DNA]</scope>
    <source>
        <strain evidence="1">Glfc:IPQL:Cfum</strain>
    </source>
</reference>
<keyword evidence="2" id="KW-1185">Reference proteome</keyword>